<dbReference type="Pfam" id="PF02738">
    <property type="entry name" value="MoCoBD_1"/>
    <property type="match status" value="1"/>
</dbReference>
<evidence type="ECO:0000313" key="4">
    <source>
        <dbReference type="Proteomes" id="UP000631114"/>
    </source>
</evidence>
<evidence type="ECO:0000313" key="3">
    <source>
        <dbReference type="EMBL" id="KAF9596053.1"/>
    </source>
</evidence>
<dbReference type="InterPro" id="IPR008274">
    <property type="entry name" value="AldOxase/xan_DH_MoCoBD1"/>
</dbReference>
<evidence type="ECO:0008006" key="5">
    <source>
        <dbReference type="Google" id="ProtNLM"/>
    </source>
</evidence>
<dbReference type="Gene3D" id="3.20.20.80">
    <property type="entry name" value="Glycosidases"/>
    <property type="match status" value="1"/>
</dbReference>
<dbReference type="InterPro" id="IPR017853">
    <property type="entry name" value="GH"/>
</dbReference>
<dbReference type="InterPro" id="IPR037165">
    <property type="entry name" value="AldOxase/xan_DH_Mopterin-bd_sf"/>
</dbReference>
<dbReference type="Proteomes" id="UP000631114">
    <property type="component" value="Unassembled WGS sequence"/>
</dbReference>
<sequence length="360" mass="40093">MAKVVCKTKHIGGGFGGKKTRSAMIAAAAAVPSYLLNRPVKLTLDRDVDMMSSGQRHSFLGKYKVGFTNEGKLLAWDLSLAVLERAMFHSDNVYEIPNIRIAGRVCFTNIPSNTAFRGFGGPQGLLIAENWIQRIAVELKRSPEEIRARSKVDRFNSQNCWKKRGVAMVPTKFGISFTLKFMNQVCCGCCVEGEWLRNAFRWKETVGPWEERPGHFGDVWMYWTDDGLGYFEFLQVGISHGEEVATSSILPFVQEMLDSVEFARGAPNSTWGAVRAAMGHPEPFDLRYVAIGNEDCEKTNYRGNISGEAAVCAADQFFIRQCTPGFCTQLCSDKYLKAADVRASCDDQFHCTCTHCGTPP</sequence>
<dbReference type="PANTHER" id="PTHR45444">
    <property type="entry name" value="XANTHINE DEHYDROGENASE"/>
    <property type="match status" value="1"/>
</dbReference>
<comment type="caution">
    <text evidence="3">The sequence shown here is derived from an EMBL/GenBank/DDBJ whole genome shotgun (WGS) entry which is preliminary data.</text>
</comment>
<dbReference type="AlphaFoldDB" id="A0A835HFS6"/>
<dbReference type="Gene3D" id="3.30.365.10">
    <property type="entry name" value="Aldehyde oxidase/xanthine dehydrogenase, molybdopterin binding domain"/>
    <property type="match status" value="2"/>
</dbReference>
<evidence type="ECO:0000259" key="2">
    <source>
        <dbReference type="Pfam" id="PF22848"/>
    </source>
</evidence>
<gene>
    <name evidence="3" type="ORF">IFM89_006980</name>
</gene>
<evidence type="ECO:0000259" key="1">
    <source>
        <dbReference type="Pfam" id="PF02738"/>
    </source>
</evidence>
<dbReference type="OrthoDB" id="8300278at2759"/>
<organism evidence="3 4">
    <name type="scientific">Coptis chinensis</name>
    <dbReference type="NCBI Taxonomy" id="261450"/>
    <lineage>
        <taxon>Eukaryota</taxon>
        <taxon>Viridiplantae</taxon>
        <taxon>Streptophyta</taxon>
        <taxon>Embryophyta</taxon>
        <taxon>Tracheophyta</taxon>
        <taxon>Spermatophyta</taxon>
        <taxon>Magnoliopsida</taxon>
        <taxon>Ranunculales</taxon>
        <taxon>Ranunculaceae</taxon>
        <taxon>Coptidoideae</taxon>
        <taxon>Coptis</taxon>
    </lineage>
</organism>
<proteinExistence type="predicted"/>
<dbReference type="Pfam" id="PF22848">
    <property type="entry name" value="ASD1_dom"/>
    <property type="match status" value="1"/>
</dbReference>
<protein>
    <recommendedName>
        <fullName evidence="5">Aldehyde oxidase/xanthine dehydrogenase first molybdopterin binding domain-containing protein</fullName>
    </recommendedName>
</protein>
<name>A0A835HFS6_9MAGN</name>
<accession>A0A835HFS6</accession>
<feature type="domain" description="Alpha-L-arabinofuranosidase 1 catalytic" evidence="2">
    <location>
        <begin position="188"/>
        <end position="301"/>
    </location>
</feature>
<keyword evidence="4" id="KW-1185">Reference proteome</keyword>
<dbReference type="GO" id="GO:0016491">
    <property type="term" value="F:oxidoreductase activity"/>
    <property type="evidence" value="ECO:0007669"/>
    <property type="project" value="InterPro"/>
</dbReference>
<dbReference type="PANTHER" id="PTHR45444:SF3">
    <property type="entry name" value="XANTHINE DEHYDROGENASE"/>
    <property type="match status" value="1"/>
</dbReference>
<dbReference type="SUPFAM" id="SSF56003">
    <property type="entry name" value="Molybdenum cofactor-binding domain"/>
    <property type="match status" value="1"/>
</dbReference>
<dbReference type="EMBL" id="JADFTS010000007">
    <property type="protein sequence ID" value="KAF9596053.1"/>
    <property type="molecule type" value="Genomic_DNA"/>
</dbReference>
<feature type="domain" description="Aldehyde oxidase/xanthine dehydrogenase first molybdopterin binding" evidence="1">
    <location>
        <begin position="2"/>
        <end position="149"/>
    </location>
</feature>
<dbReference type="GO" id="GO:0005506">
    <property type="term" value="F:iron ion binding"/>
    <property type="evidence" value="ECO:0007669"/>
    <property type="project" value="InterPro"/>
</dbReference>
<dbReference type="SUPFAM" id="SSF51445">
    <property type="entry name" value="(Trans)glycosidases"/>
    <property type="match status" value="1"/>
</dbReference>
<reference evidence="3 4" key="1">
    <citation type="submission" date="2020-10" db="EMBL/GenBank/DDBJ databases">
        <title>The Coptis chinensis genome and diversification of protoberbering-type alkaloids.</title>
        <authorList>
            <person name="Wang B."/>
            <person name="Shu S."/>
            <person name="Song C."/>
            <person name="Liu Y."/>
        </authorList>
    </citation>
    <scope>NUCLEOTIDE SEQUENCE [LARGE SCALE GENOMIC DNA]</scope>
    <source>
        <strain evidence="3">HL-2020</strain>
        <tissue evidence="3">Leaf</tissue>
    </source>
</reference>
<dbReference type="InterPro" id="IPR016208">
    <property type="entry name" value="Ald_Oxase/xanthine_DH-like"/>
</dbReference>
<dbReference type="InterPro" id="IPR055235">
    <property type="entry name" value="ASD1_cat"/>
</dbReference>